<organism evidence="2 3">
    <name type="scientific">Tannerella sp. oral taxon BU063 isolate Cell 2</name>
    <dbReference type="NCBI Taxonomy" id="1411148"/>
    <lineage>
        <taxon>Bacteria</taxon>
        <taxon>Pseudomonadati</taxon>
        <taxon>Bacteroidota</taxon>
        <taxon>Bacteroidia</taxon>
        <taxon>Bacteroidales</taxon>
        <taxon>Tannerellaceae</taxon>
        <taxon>Tannerella</taxon>
    </lineage>
</organism>
<dbReference type="GO" id="GO:0009279">
    <property type="term" value="C:cell outer membrane"/>
    <property type="evidence" value="ECO:0007669"/>
    <property type="project" value="InterPro"/>
</dbReference>
<feature type="signal peptide" evidence="1">
    <location>
        <begin position="1"/>
        <end position="25"/>
    </location>
</feature>
<comment type="caution">
    <text evidence="2">The sequence shown here is derived from an EMBL/GenBank/DDBJ whole genome shotgun (WGS) entry which is preliminary data.</text>
</comment>
<dbReference type="PATRIC" id="fig|1411148.3.peg.243"/>
<dbReference type="Pfam" id="PF16412">
    <property type="entry name" value="DUF5020"/>
    <property type="match status" value="1"/>
</dbReference>
<evidence type="ECO:0000313" key="2">
    <source>
        <dbReference type="EMBL" id="ETK02801.1"/>
    </source>
</evidence>
<protein>
    <recommendedName>
        <fullName evidence="4">DUF5020 domain-containing protein</fullName>
    </recommendedName>
</protein>
<name>W2C8K7_9BACT</name>
<dbReference type="InterPro" id="IPR036777">
    <property type="entry name" value="Channel_Tsx-like_sf"/>
</dbReference>
<dbReference type="AlphaFoldDB" id="W2C8K7"/>
<dbReference type="Gene3D" id="2.40.230.20">
    <property type="entry name" value="Nucleoside-specific channel-forming protein, Tsx-like"/>
    <property type="match status" value="1"/>
</dbReference>
<accession>W2C8K7</accession>
<gene>
    <name evidence="2" type="ORF">N425_02365</name>
</gene>
<sequence length="233" mass="26734">MNRIKLHTLLAVCLLLTATRLTTQAQNVQMHYDFGHALYDSERGRAHWTSTVEMFRPDAWGNTFFFVDMDYTNDGVSGAYWEISRELRWWKAPVALHVEYNGGLNHIRNAYLAGATYAWNHPDFTSGFALMAMYKYIQRAPEPNSFQLTATWYVHAAAGRFTFSGFADWWREPGRAGDFAFISEPQLWVNLNRFPGIDPHFNLSLGSEVELSNNFAGQDGFRVNPTIAAKWTF</sequence>
<keyword evidence="1" id="KW-0732">Signal</keyword>
<dbReference type="SUPFAM" id="SSF111364">
    <property type="entry name" value="Tsx-like channel"/>
    <property type="match status" value="1"/>
</dbReference>
<dbReference type="Proteomes" id="UP000018837">
    <property type="component" value="Unassembled WGS sequence"/>
</dbReference>
<evidence type="ECO:0000256" key="1">
    <source>
        <dbReference type="SAM" id="SignalP"/>
    </source>
</evidence>
<evidence type="ECO:0008006" key="4">
    <source>
        <dbReference type="Google" id="ProtNLM"/>
    </source>
</evidence>
<evidence type="ECO:0000313" key="3">
    <source>
        <dbReference type="Proteomes" id="UP000018837"/>
    </source>
</evidence>
<proteinExistence type="predicted"/>
<dbReference type="EMBL" id="AYUF01000298">
    <property type="protein sequence ID" value="ETK02801.1"/>
    <property type="molecule type" value="Genomic_DNA"/>
</dbReference>
<feature type="chain" id="PRO_5004812545" description="DUF5020 domain-containing protein" evidence="1">
    <location>
        <begin position="26"/>
        <end position="233"/>
    </location>
</feature>
<reference evidence="2 3" key="1">
    <citation type="submission" date="2013-11" db="EMBL/GenBank/DDBJ databases">
        <title>Single cell genomics of uncultured Tannerella BU063 (oral taxon 286).</title>
        <authorList>
            <person name="Beall C.J."/>
            <person name="Campbell A.G."/>
            <person name="Griffen A.L."/>
            <person name="Podar M."/>
            <person name="Leys E.J."/>
        </authorList>
    </citation>
    <scope>NUCLEOTIDE SEQUENCE [LARGE SCALE GENOMIC DNA]</scope>
    <source>
        <strain evidence="2">Cell 2</strain>
    </source>
</reference>